<evidence type="ECO:0000259" key="1">
    <source>
        <dbReference type="Pfam" id="PF13391"/>
    </source>
</evidence>
<dbReference type="GO" id="GO:0004519">
    <property type="term" value="F:endonuclease activity"/>
    <property type="evidence" value="ECO:0007669"/>
    <property type="project" value="UniProtKB-KW"/>
</dbReference>
<dbReference type="Proteomes" id="UP001596150">
    <property type="component" value="Unassembled WGS sequence"/>
</dbReference>
<comment type="caution">
    <text evidence="2">The sequence shown here is derived from an EMBL/GenBank/DDBJ whole genome shotgun (WGS) entry which is preliminary data.</text>
</comment>
<accession>A0ABW0Q1R7</accession>
<feature type="domain" description="HNH nuclease" evidence="1">
    <location>
        <begin position="220"/>
        <end position="260"/>
    </location>
</feature>
<dbReference type="InterPro" id="IPR003615">
    <property type="entry name" value="HNH_nuc"/>
</dbReference>
<dbReference type="Pfam" id="PF13391">
    <property type="entry name" value="HNH_2"/>
    <property type="match status" value="1"/>
</dbReference>
<keyword evidence="2" id="KW-0540">Nuclease</keyword>
<keyword evidence="2" id="KW-0378">Hydrolase</keyword>
<evidence type="ECO:0000313" key="2">
    <source>
        <dbReference type="EMBL" id="MFC5516594.1"/>
    </source>
</evidence>
<dbReference type="EMBL" id="JBHSML010000003">
    <property type="protein sequence ID" value="MFC5516594.1"/>
    <property type="molecule type" value="Genomic_DNA"/>
</dbReference>
<keyword evidence="2" id="KW-0255">Endonuclease</keyword>
<name>A0ABW0Q1R7_9HYPH</name>
<evidence type="ECO:0000313" key="3">
    <source>
        <dbReference type="Proteomes" id="UP001596150"/>
    </source>
</evidence>
<gene>
    <name evidence="2" type="ORF">ACFPP9_12495</name>
</gene>
<reference evidence="3" key="1">
    <citation type="journal article" date="2019" name="Int. J. Syst. Evol. Microbiol.">
        <title>The Global Catalogue of Microorganisms (GCM) 10K type strain sequencing project: providing services to taxonomists for standard genome sequencing and annotation.</title>
        <authorList>
            <consortium name="The Broad Institute Genomics Platform"/>
            <consortium name="The Broad Institute Genome Sequencing Center for Infectious Disease"/>
            <person name="Wu L."/>
            <person name="Ma J."/>
        </authorList>
    </citation>
    <scope>NUCLEOTIDE SEQUENCE [LARGE SCALE GENOMIC DNA]</scope>
    <source>
        <strain evidence="3">KACC 12633</strain>
    </source>
</reference>
<dbReference type="RefSeq" id="WP_266344161.1">
    <property type="nucleotide sequence ID" value="NZ_JAPKNH010000004.1"/>
</dbReference>
<proteinExistence type="predicted"/>
<keyword evidence="3" id="KW-1185">Reference proteome</keyword>
<protein>
    <submittedName>
        <fullName evidence="2">HNH endonuclease</fullName>
    </submittedName>
</protein>
<organism evidence="2 3">
    <name type="scientific">Kaistia terrae</name>
    <dbReference type="NCBI Taxonomy" id="537017"/>
    <lineage>
        <taxon>Bacteria</taxon>
        <taxon>Pseudomonadati</taxon>
        <taxon>Pseudomonadota</taxon>
        <taxon>Alphaproteobacteria</taxon>
        <taxon>Hyphomicrobiales</taxon>
        <taxon>Kaistiaceae</taxon>
        <taxon>Kaistia</taxon>
    </lineage>
</organism>
<sequence length="311" mass="35001">MIDKAVLFTHKPRFHDENLATKYYFLPAFLHQAQAARHSRIIYYEPKRGSGVPQRRHLRGYCFARASIADIVQDPLCPGYYCALIENYREFDRPVTFSEVGVFFEISQRNSPGSKQSVLFGRTVLNLSDPEFQRIIAAGFPNRNPGDELHAFASNPIASSCASGMDEEAAAFLDDLSPRGIDGLFITRLHRERGFAPAVLEVYDYRCAMSRIKVLFPAGTAECEACHIQPVARGGPDDVRNGIALTATLHKLFDRGLISISDDYHILISASVPEAIRRLFPTDGRIAVPELKELRPHPQFLKFHREHVFIG</sequence>